<evidence type="ECO:0000313" key="3">
    <source>
        <dbReference type="Proteomes" id="UP000245790"/>
    </source>
</evidence>
<dbReference type="Proteomes" id="UP000245790">
    <property type="component" value="Unassembled WGS sequence"/>
</dbReference>
<dbReference type="EMBL" id="QGGU01000003">
    <property type="protein sequence ID" value="PWK53433.1"/>
    <property type="molecule type" value="Genomic_DNA"/>
</dbReference>
<accession>A0A316FYD0</accession>
<reference evidence="2 3" key="1">
    <citation type="submission" date="2018-05" db="EMBL/GenBank/DDBJ databases">
        <title>Genomic Encyclopedia of Type Strains, Phase IV (KMG-IV): sequencing the most valuable type-strain genomes for metagenomic binning, comparative biology and taxonomic classification.</title>
        <authorList>
            <person name="Goeker M."/>
        </authorList>
    </citation>
    <scope>NUCLEOTIDE SEQUENCE [LARGE SCALE GENOMIC DNA]</scope>
    <source>
        <strain evidence="2 3">DSM 25350</strain>
    </source>
</reference>
<keyword evidence="3" id="KW-1185">Reference proteome</keyword>
<organism evidence="2 3">
    <name type="scientific">Pleionea mediterranea</name>
    <dbReference type="NCBI Taxonomy" id="523701"/>
    <lineage>
        <taxon>Bacteria</taxon>
        <taxon>Pseudomonadati</taxon>
        <taxon>Pseudomonadota</taxon>
        <taxon>Gammaproteobacteria</taxon>
        <taxon>Oceanospirillales</taxon>
        <taxon>Pleioneaceae</taxon>
        <taxon>Pleionea</taxon>
    </lineage>
</organism>
<sequence length="577" mass="66900">MDSPSLTFPAQQQGQHLLVETEPSELKSWLKSLPYGDMGRAVPEVCRAISSLNRSQINANQRRELVALFDQAYAQIFDSYRPYAAHIVNANTRQKEHANLHLLTREMAFAHKIITHNELSKRKFFGKNKDLVRSINLSLHYLGLQLMEQYESYSPIPVYLWRECNGLYAYAQSKQLEDIEVFSGNYHQCLPSIEHTFARTCLMSLSDPYHLSHGEHWQLYKYLEKWSYLVQFSEDTNDFDSQQCFVIQQSSQLKPEYSSQFSGDIDHDDVCFMLTNDIVRQLKFQIEAIQFEREIPAGFYADIRPASAQSLIEHMSEHWDAKVERKGRRYPVLTKLDIIWGIHPIHTLMQKHQKSSESTHWDSATIEAYIQHEHKVPLNWDATNVSDGGIGISTHQNIAHLLKVGELVIIREYIDKKPSFRWRPALCRWLYGAKDHGTNAGLEFLDGTLEPCRLNTKLGRNNKTAGQVSLIYRPADNKPTDPVSILATRGTYRDGRAFMLRYKNQMEDIKTRKRTLVTPCVELFHFQSYEVVELDETEEQNTESIPWTNVPKYQDSEDDEDNQTNINLDSIRLPGDH</sequence>
<dbReference type="RefSeq" id="WP_109762693.1">
    <property type="nucleotide sequence ID" value="NZ_QGGU01000003.1"/>
</dbReference>
<comment type="caution">
    <text evidence="2">The sequence shown here is derived from an EMBL/GenBank/DDBJ whole genome shotgun (WGS) entry which is preliminary data.</text>
</comment>
<evidence type="ECO:0000256" key="1">
    <source>
        <dbReference type="SAM" id="MobiDB-lite"/>
    </source>
</evidence>
<dbReference type="AlphaFoldDB" id="A0A316FYD0"/>
<proteinExistence type="predicted"/>
<gene>
    <name evidence="2" type="ORF">C8D97_103260</name>
</gene>
<name>A0A316FYD0_9GAMM</name>
<dbReference type="OrthoDB" id="5724405at2"/>
<protein>
    <recommendedName>
        <fullName evidence="4">PilZ domain-containing protein</fullName>
    </recommendedName>
</protein>
<evidence type="ECO:0000313" key="2">
    <source>
        <dbReference type="EMBL" id="PWK53433.1"/>
    </source>
</evidence>
<feature type="region of interest" description="Disordered" evidence="1">
    <location>
        <begin position="535"/>
        <end position="577"/>
    </location>
</feature>
<evidence type="ECO:0008006" key="4">
    <source>
        <dbReference type="Google" id="ProtNLM"/>
    </source>
</evidence>